<name>A0AAE9Z816_9GAMM</name>
<dbReference type="InterPro" id="IPR052158">
    <property type="entry name" value="INH-QAR"/>
</dbReference>
<dbReference type="Gene3D" id="3.40.50.880">
    <property type="match status" value="1"/>
</dbReference>
<proteinExistence type="predicted"/>
<dbReference type="CDD" id="cd03139">
    <property type="entry name" value="GATase1_PfpI_2"/>
    <property type="match status" value="1"/>
</dbReference>
<dbReference type="PANTHER" id="PTHR43130">
    <property type="entry name" value="ARAC-FAMILY TRANSCRIPTIONAL REGULATOR"/>
    <property type="match status" value="1"/>
</dbReference>
<dbReference type="Proteomes" id="UP000032352">
    <property type="component" value="Chromosome"/>
</dbReference>
<feature type="domain" description="DJ-1/PfpI" evidence="1">
    <location>
        <begin position="9"/>
        <end position="174"/>
    </location>
</feature>
<reference evidence="2 3" key="1">
    <citation type="journal article" date="2015" name="Genome Announc.">
        <title>Draft Genome Sequences of Marine Isolates of Thalassomonas viridans and Thalassomonas actiniarum.</title>
        <authorList>
            <person name="Olonade I."/>
            <person name="van Zyl L.J."/>
            <person name="Trindade M."/>
        </authorList>
    </citation>
    <scope>NUCLEOTIDE SEQUENCE [LARGE SCALE GENOMIC DNA]</scope>
    <source>
        <strain evidence="2 3">XOM25</strain>
    </source>
</reference>
<dbReference type="PANTHER" id="PTHR43130:SF14">
    <property type="entry name" value="DJ-1_PFPI DOMAIN-CONTAINING PROTEIN"/>
    <property type="match status" value="1"/>
</dbReference>
<gene>
    <name evidence="2" type="ORF">SG34_007810</name>
</gene>
<keyword evidence="3" id="KW-1185">Reference proteome</keyword>
<reference evidence="2 3" key="2">
    <citation type="journal article" date="2022" name="Mar. Drugs">
        <title>Bioassay-Guided Fractionation Leads to the Detection of Cholic Acid Generated by the Rare Thalassomonas sp.</title>
        <authorList>
            <person name="Pheiffer F."/>
            <person name="Schneider Y.K."/>
            <person name="Hansen E.H."/>
            <person name="Andersen J.H."/>
            <person name="Isaksson J."/>
            <person name="Busche T."/>
            <person name="R C."/>
            <person name="Kalinowski J."/>
            <person name="Zyl L.V."/>
            <person name="Trindade M."/>
        </authorList>
    </citation>
    <scope>NUCLEOTIDE SEQUENCE [LARGE SCALE GENOMIC DNA]</scope>
    <source>
        <strain evidence="2 3">XOM25</strain>
    </source>
</reference>
<dbReference type="GO" id="GO:0006355">
    <property type="term" value="P:regulation of DNA-templated transcription"/>
    <property type="evidence" value="ECO:0007669"/>
    <property type="project" value="TreeGrafter"/>
</dbReference>
<dbReference type="InterPro" id="IPR029062">
    <property type="entry name" value="Class_I_gatase-like"/>
</dbReference>
<dbReference type="AlphaFoldDB" id="A0AAE9Z816"/>
<evidence type="ECO:0000259" key="1">
    <source>
        <dbReference type="Pfam" id="PF01965"/>
    </source>
</evidence>
<evidence type="ECO:0000313" key="2">
    <source>
        <dbReference type="EMBL" id="WDE06797.1"/>
    </source>
</evidence>
<accession>A0AAE9Z816</accession>
<organism evidence="2 3">
    <name type="scientific">Thalassomonas viridans</name>
    <dbReference type="NCBI Taxonomy" id="137584"/>
    <lineage>
        <taxon>Bacteria</taxon>
        <taxon>Pseudomonadati</taxon>
        <taxon>Pseudomonadota</taxon>
        <taxon>Gammaproteobacteria</taxon>
        <taxon>Alteromonadales</taxon>
        <taxon>Colwelliaceae</taxon>
        <taxon>Thalassomonas</taxon>
    </lineage>
</organism>
<dbReference type="RefSeq" id="WP_152647268.1">
    <property type="nucleotide sequence ID" value="NZ_CP059733.1"/>
</dbReference>
<dbReference type="KEGG" id="tvd:SG34_007810"/>
<protein>
    <submittedName>
        <fullName evidence="2">DJ-1/PfpI family protein</fullName>
    </submittedName>
</protein>
<evidence type="ECO:0000313" key="3">
    <source>
        <dbReference type="Proteomes" id="UP000032352"/>
    </source>
</evidence>
<dbReference type="SUPFAM" id="SSF52317">
    <property type="entry name" value="Class I glutamine amidotransferase-like"/>
    <property type="match status" value="1"/>
</dbReference>
<dbReference type="InterPro" id="IPR002818">
    <property type="entry name" value="DJ-1/PfpI"/>
</dbReference>
<dbReference type="EMBL" id="CP059733">
    <property type="protein sequence ID" value="WDE06797.1"/>
    <property type="molecule type" value="Genomic_DNA"/>
</dbReference>
<dbReference type="Pfam" id="PF01965">
    <property type="entry name" value="DJ-1_PfpI"/>
    <property type="match status" value="1"/>
</dbReference>
<sequence length="199" mass="21871">MTKTINIGIYIYDQAEVLDFSGPFEVFSTAERISRHGGVFNVFLIGETGGPVRARAGYTVLPAYGFDAHPKIDVLLVAGGVHNGEMEKERVMLWLGRQARDAQLVTSVCTGVFLLAQADIIDKQQVTTHHQDIPELKKLFPGLEVVENVRWAQSGNIITSGGISAGIDMSLYLVSRLAGTCLAEKTARQMEFCWRKQDG</sequence>